<keyword evidence="3" id="KW-1185">Reference proteome</keyword>
<feature type="transmembrane region" description="Helical" evidence="1">
    <location>
        <begin position="17"/>
        <end position="36"/>
    </location>
</feature>
<feature type="transmembrane region" description="Helical" evidence="1">
    <location>
        <begin position="120"/>
        <end position="144"/>
    </location>
</feature>
<feature type="transmembrane region" description="Helical" evidence="1">
    <location>
        <begin position="43"/>
        <end position="60"/>
    </location>
</feature>
<evidence type="ECO:0000256" key="1">
    <source>
        <dbReference type="SAM" id="Phobius"/>
    </source>
</evidence>
<dbReference type="EMBL" id="CP011125">
    <property type="protein sequence ID" value="AKF07583.1"/>
    <property type="molecule type" value="Genomic_DNA"/>
</dbReference>
<proteinExistence type="predicted"/>
<dbReference type="STRING" id="927083.DB32_004732"/>
<dbReference type="Proteomes" id="UP000034883">
    <property type="component" value="Chromosome"/>
</dbReference>
<dbReference type="KEGG" id="samy:DB32_004732"/>
<evidence type="ECO:0000313" key="3">
    <source>
        <dbReference type="Proteomes" id="UP000034883"/>
    </source>
</evidence>
<gene>
    <name evidence="2" type="ORF">DB32_004732</name>
</gene>
<keyword evidence="1" id="KW-0472">Membrane</keyword>
<sequence>MLAPRTRMSWLGDDTPLGWAITLAYAIAAGVTLHAARGVRAVAVRRFVVLSGLALAALAVNKQLDLQTAVFRAGRSATFALGLYEHRDRLHVFFPVLVGAVLLVVLVVLAVALRRHVRALATMLAGWALLAVFVVVRVALFSHLVRVLGWTWLESAWPALLELGAITLIAIGARRAR</sequence>
<protein>
    <submittedName>
        <fullName evidence="2">Uncharacterized protein</fullName>
    </submittedName>
</protein>
<dbReference type="RefSeq" id="WP_169791526.1">
    <property type="nucleotide sequence ID" value="NZ_CP011125.1"/>
</dbReference>
<dbReference type="AlphaFoldDB" id="A0A0F6W573"/>
<reference evidence="2 3" key="1">
    <citation type="submission" date="2015-03" db="EMBL/GenBank/DDBJ databases">
        <title>Genome assembly of Sandaracinus amylolyticus DSM 53668.</title>
        <authorList>
            <person name="Sharma G."/>
            <person name="Subramanian S."/>
        </authorList>
    </citation>
    <scope>NUCLEOTIDE SEQUENCE [LARGE SCALE GENOMIC DNA]</scope>
    <source>
        <strain evidence="2 3">DSM 53668</strain>
    </source>
</reference>
<feature type="transmembrane region" description="Helical" evidence="1">
    <location>
        <begin position="92"/>
        <end position="113"/>
    </location>
</feature>
<evidence type="ECO:0000313" key="2">
    <source>
        <dbReference type="EMBL" id="AKF07583.1"/>
    </source>
</evidence>
<organism evidence="2 3">
    <name type="scientific">Sandaracinus amylolyticus</name>
    <dbReference type="NCBI Taxonomy" id="927083"/>
    <lineage>
        <taxon>Bacteria</taxon>
        <taxon>Pseudomonadati</taxon>
        <taxon>Myxococcota</taxon>
        <taxon>Polyangia</taxon>
        <taxon>Polyangiales</taxon>
        <taxon>Sandaracinaceae</taxon>
        <taxon>Sandaracinus</taxon>
    </lineage>
</organism>
<feature type="transmembrane region" description="Helical" evidence="1">
    <location>
        <begin position="156"/>
        <end position="173"/>
    </location>
</feature>
<keyword evidence="1" id="KW-0812">Transmembrane</keyword>
<name>A0A0F6W573_9BACT</name>
<keyword evidence="1" id="KW-1133">Transmembrane helix</keyword>
<accession>A0A0F6W573</accession>